<evidence type="ECO:0000256" key="4">
    <source>
        <dbReference type="ARBA" id="ARBA00022792"/>
    </source>
</evidence>
<dbReference type="GO" id="GO:0140053">
    <property type="term" value="P:mitochondrial gene expression"/>
    <property type="evidence" value="ECO:0007669"/>
    <property type="project" value="UniProtKB-UniRule"/>
</dbReference>
<dbReference type="AlphaFoldDB" id="A0A420IQ92"/>
<evidence type="ECO:0000256" key="7">
    <source>
        <dbReference type="ARBA" id="ARBA00023136"/>
    </source>
</evidence>
<sequence>MTSRRTGDAMILIGCKVLIRNFTTASRPTLARPTYCLINRGPIKNKRIRQHRFFSQISGQKQLLVENECRKGTLVGQRDIVEPEKNEKETLPEKGQPSIIPWYLRVELPQFPEEQIPKRQRIPELPESPPPILEPLLNQISVNLGLDYLSILDLRKVDPPPSLGANLLMLIATARSEKHLQVSADRLCRWLRTEYKLRPDADGLLGRNELRTRLKRKANRAKLMGRNFENNDDGIRSGWVCVDAGIVDIGQVKAQEAVSPKEFVGFGRQAEGTRIVIQLLTAEKREEIDLESLWTQVLNPEVQRNFNDNGFLEEDKVQKKPVKTTDFCRKDVFSTAGQIRKYHKSACILSGARDHSDPTFSRSSDFSSDISLIQENLMAILKTGKFNEATCELLKNSSDNPRLKNEGWRLILLEALLRYLKELPKEEALIQLGTGFSDYDSTPFLNCYYQTLSMLSFEAQSEIHIEFTCYAHNSKHNGYNLESLTTLHKKLALDGVKISRKSFMQILESIFSSTNPKMITKYAVKILSNMHDRGFDILNEEMLVKLQLLVCQNEAFQDGSETINGQNSFLSFPRFRGFRTSGSYGSFSSFTLPSSTIPEVIERLHLLMMNLKLPMLSDESRILLLKNYAKRGYWIEFWEIFRLASSQGLSQGENIFTHMFALVAEARNQRASCLVLRAWFPEMVRELPNFPTNNRELVEAVQACLLLSDPQLLQETDSGQLRESEFTSMWRRCLGK</sequence>
<comment type="function">
    <text evidence="8">Mitochondrial mRNA stabilization factor.</text>
</comment>
<comment type="similarity">
    <text evidence="3 8">Belongs to the ATP25 family.</text>
</comment>
<keyword evidence="5 8" id="KW-0809">Transit peptide</keyword>
<keyword evidence="6 8" id="KW-0496">Mitochondrion</keyword>
<evidence type="ECO:0000256" key="3">
    <source>
        <dbReference type="ARBA" id="ARBA00010787"/>
    </source>
</evidence>
<name>A0A420IQ92_9PEZI</name>
<dbReference type="InterPro" id="IPR040152">
    <property type="entry name" value="Atp25"/>
</dbReference>
<evidence type="ECO:0000313" key="10">
    <source>
        <dbReference type="Proteomes" id="UP000285326"/>
    </source>
</evidence>
<accession>A0A420IQ92</accession>
<reference evidence="9 10" key="1">
    <citation type="journal article" date="2018" name="BMC Genomics">
        <title>Comparative genome analyses reveal sequence features reflecting distinct modes of host-adaptation between dicot and monocot powdery mildew.</title>
        <authorList>
            <person name="Wu Y."/>
            <person name="Ma X."/>
            <person name="Pan Z."/>
            <person name="Kale S.D."/>
            <person name="Song Y."/>
            <person name="King H."/>
            <person name="Zhang Q."/>
            <person name="Presley C."/>
            <person name="Deng X."/>
            <person name="Wei C.I."/>
            <person name="Xiao S."/>
        </authorList>
    </citation>
    <scope>NUCLEOTIDE SEQUENCE [LARGE SCALE GENOMIC DNA]</scope>
    <source>
        <strain evidence="9">UMSG1</strain>
    </source>
</reference>
<proteinExistence type="inferred from homology"/>
<evidence type="ECO:0000256" key="6">
    <source>
        <dbReference type="ARBA" id="ARBA00023128"/>
    </source>
</evidence>
<protein>
    <recommendedName>
        <fullName evidence="8">ATPase synthesis protein 25</fullName>
    </recommendedName>
</protein>
<dbReference type="GO" id="GO:0048255">
    <property type="term" value="P:mRNA stabilization"/>
    <property type="evidence" value="ECO:0007669"/>
    <property type="project" value="TreeGrafter"/>
</dbReference>
<dbReference type="PANTHER" id="PTHR28087">
    <property type="entry name" value="ATPASE SYNTHESIS PROTEIN 25, MITOCHONDRIAL"/>
    <property type="match status" value="1"/>
</dbReference>
<dbReference type="InterPro" id="IPR043519">
    <property type="entry name" value="NT_sf"/>
</dbReference>
<comment type="subcellular location">
    <subcellularLocation>
        <location evidence="2 8">Mitochondrion inner membrane</location>
        <topology evidence="2 8">Peripheral membrane protein</topology>
        <orientation evidence="2 8">Matrix side</orientation>
    </subcellularLocation>
</comment>
<comment type="caution">
    <text evidence="9">The sequence shown here is derived from an EMBL/GenBank/DDBJ whole genome shotgun (WGS) entry which is preliminary data.</text>
</comment>
<dbReference type="PANTHER" id="PTHR28087:SF1">
    <property type="entry name" value="ATPASE SYNTHESIS PROTEIN 25, MITOCHONDRIAL"/>
    <property type="match status" value="1"/>
</dbReference>
<evidence type="ECO:0000256" key="1">
    <source>
        <dbReference type="ARBA" id="ARBA00003470"/>
    </source>
</evidence>
<dbReference type="Proteomes" id="UP000285326">
    <property type="component" value="Unassembled WGS sequence"/>
</dbReference>
<evidence type="ECO:0000256" key="5">
    <source>
        <dbReference type="ARBA" id="ARBA00022946"/>
    </source>
</evidence>
<evidence type="ECO:0000313" key="9">
    <source>
        <dbReference type="EMBL" id="RKF76665.1"/>
    </source>
</evidence>
<keyword evidence="4 8" id="KW-0999">Mitochondrion inner membrane</keyword>
<gene>
    <name evidence="9" type="ORF">GcM1_225028</name>
</gene>
<keyword evidence="7 8" id="KW-0472">Membrane</keyword>
<comment type="function">
    <text evidence="1">Probable mitochondrial mRNA stabilization factor.</text>
</comment>
<dbReference type="FunFam" id="3.30.460.10:FF:000044">
    <property type="entry name" value="ATPase synthesis protein 25, mitochondrial"/>
    <property type="match status" value="1"/>
</dbReference>
<dbReference type="Gene3D" id="3.30.460.10">
    <property type="entry name" value="Beta Polymerase, domain 2"/>
    <property type="match status" value="1"/>
</dbReference>
<organism evidence="9 10">
    <name type="scientific">Golovinomyces cichoracearum</name>
    <dbReference type="NCBI Taxonomy" id="62708"/>
    <lineage>
        <taxon>Eukaryota</taxon>
        <taxon>Fungi</taxon>
        <taxon>Dikarya</taxon>
        <taxon>Ascomycota</taxon>
        <taxon>Pezizomycotina</taxon>
        <taxon>Leotiomycetes</taxon>
        <taxon>Erysiphales</taxon>
        <taxon>Erysiphaceae</taxon>
        <taxon>Golovinomyces</taxon>
    </lineage>
</organism>
<evidence type="ECO:0000256" key="2">
    <source>
        <dbReference type="ARBA" id="ARBA00004443"/>
    </source>
</evidence>
<dbReference type="EMBL" id="MCBS01022558">
    <property type="protein sequence ID" value="RKF76665.1"/>
    <property type="molecule type" value="Genomic_DNA"/>
</dbReference>
<evidence type="ECO:0000256" key="8">
    <source>
        <dbReference type="RuleBase" id="RU367062"/>
    </source>
</evidence>
<dbReference type="GO" id="GO:0005743">
    <property type="term" value="C:mitochondrial inner membrane"/>
    <property type="evidence" value="ECO:0007669"/>
    <property type="project" value="UniProtKB-SubCell"/>
</dbReference>